<keyword evidence="4" id="KW-1185">Reference proteome</keyword>
<dbReference type="AlphaFoldDB" id="E5A0K7"/>
<proteinExistence type="predicted"/>
<keyword evidence="2" id="KW-0812">Transmembrane</keyword>
<feature type="region of interest" description="Disordered" evidence="1">
    <location>
        <begin position="15"/>
        <end position="37"/>
    </location>
</feature>
<accession>E5A0K7</accession>
<keyword evidence="2" id="KW-0472">Membrane</keyword>
<dbReference type="OrthoDB" id="5245206at2759"/>
<dbReference type="Proteomes" id="UP000002668">
    <property type="component" value="Genome"/>
</dbReference>
<gene>
    <name evidence="3" type="ORF">LEMA_P101980.1</name>
</gene>
<dbReference type="EMBL" id="FP929130">
    <property type="protein sequence ID" value="CBX97067.1"/>
    <property type="molecule type" value="Genomic_DNA"/>
</dbReference>
<keyword evidence="2" id="KW-1133">Transmembrane helix</keyword>
<feature type="transmembrane region" description="Helical" evidence="2">
    <location>
        <begin position="53"/>
        <end position="73"/>
    </location>
</feature>
<name>E5A0K7_LEPMJ</name>
<evidence type="ECO:0000256" key="2">
    <source>
        <dbReference type="SAM" id="Phobius"/>
    </source>
</evidence>
<dbReference type="InParanoid" id="E5A0K7"/>
<evidence type="ECO:0000256" key="1">
    <source>
        <dbReference type="SAM" id="MobiDB-lite"/>
    </source>
</evidence>
<feature type="compositionally biased region" description="Polar residues" evidence="1">
    <location>
        <begin position="15"/>
        <end position="30"/>
    </location>
</feature>
<evidence type="ECO:0000313" key="3">
    <source>
        <dbReference type="EMBL" id="CBX97067.1"/>
    </source>
</evidence>
<dbReference type="VEuPathDB" id="FungiDB:LEMA_P101980.1"/>
<protein>
    <submittedName>
        <fullName evidence="3">Predicted protein</fullName>
    </submittedName>
</protein>
<sequence length="102" mass="11050">MSRTSVRWSKRLSAVSSESDTSITQNTSPAPSAAEVHSPNLGKQLEQVLKMELPLSISMIAYVARMVIVAWTLSVEPVAWEYGESGFKVPDIGALGDKIVLC</sequence>
<dbReference type="HOGENOM" id="CLU_2277988_0_0_1"/>
<reference evidence="4" key="1">
    <citation type="journal article" date="2011" name="Nat. Commun.">
        <title>Effector diversification within compartments of the Leptosphaeria maculans genome affected by Repeat-Induced Point mutations.</title>
        <authorList>
            <person name="Rouxel T."/>
            <person name="Grandaubert J."/>
            <person name="Hane J.K."/>
            <person name="Hoede C."/>
            <person name="van de Wouw A.P."/>
            <person name="Couloux A."/>
            <person name="Dominguez V."/>
            <person name="Anthouard V."/>
            <person name="Bally P."/>
            <person name="Bourras S."/>
            <person name="Cozijnsen A.J."/>
            <person name="Ciuffetti L.M."/>
            <person name="Degrave A."/>
            <person name="Dilmaghani A."/>
            <person name="Duret L."/>
            <person name="Fudal I."/>
            <person name="Goodwin S.B."/>
            <person name="Gout L."/>
            <person name="Glaser N."/>
            <person name="Linglin J."/>
            <person name="Kema G.H.J."/>
            <person name="Lapalu N."/>
            <person name="Lawrence C.B."/>
            <person name="May K."/>
            <person name="Meyer M."/>
            <person name="Ollivier B."/>
            <person name="Poulain J."/>
            <person name="Schoch C.L."/>
            <person name="Simon A."/>
            <person name="Spatafora J.W."/>
            <person name="Stachowiak A."/>
            <person name="Turgeon B.G."/>
            <person name="Tyler B.M."/>
            <person name="Vincent D."/>
            <person name="Weissenbach J."/>
            <person name="Amselem J."/>
            <person name="Quesneville H."/>
            <person name="Oliver R.P."/>
            <person name="Wincker P."/>
            <person name="Balesdent M.-H."/>
            <person name="Howlett B.J."/>
        </authorList>
    </citation>
    <scope>NUCLEOTIDE SEQUENCE [LARGE SCALE GENOMIC DNA]</scope>
    <source>
        <strain evidence="4">JN3 / isolate v23.1.3 / race Av1-4-5-6-7-8</strain>
    </source>
</reference>
<organism evidence="4">
    <name type="scientific">Leptosphaeria maculans (strain JN3 / isolate v23.1.3 / race Av1-4-5-6-7-8)</name>
    <name type="common">Blackleg fungus</name>
    <name type="synonym">Phoma lingam</name>
    <dbReference type="NCBI Taxonomy" id="985895"/>
    <lineage>
        <taxon>Eukaryota</taxon>
        <taxon>Fungi</taxon>
        <taxon>Dikarya</taxon>
        <taxon>Ascomycota</taxon>
        <taxon>Pezizomycotina</taxon>
        <taxon>Dothideomycetes</taxon>
        <taxon>Pleosporomycetidae</taxon>
        <taxon>Pleosporales</taxon>
        <taxon>Pleosporineae</taxon>
        <taxon>Leptosphaeriaceae</taxon>
        <taxon>Plenodomus</taxon>
        <taxon>Plenodomus lingam/Leptosphaeria maculans species complex</taxon>
    </lineage>
</organism>
<evidence type="ECO:0000313" key="4">
    <source>
        <dbReference type="Proteomes" id="UP000002668"/>
    </source>
</evidence>